<sequence length="356" mass="41832">MAMTTDQKRINACTAERGLTYYCPNCAATVLLRRGRFKVAHFAHRQNIGCHVGEPETKEHLAGKFFLWQQSQQDGTAQLEWYLDAIHQRPDVLVNHHLVLEFQCSPLSLTRFCERIQGYRSLELHSEWLLGHAYYLRRKTAASVLKFLAYRPTVGYYLLFLLEQPMRFVIRYQLRLVDQRLIFLEQSFSTGAALIQFLQHPQLTQPTVPSLRLFQGWVENQLQRKNPAVVKLQQTCYQKRHLLQGCPLVCHVPRSVPPLQTAIWWLNWRIQVLLELETKHTVNLTDLVIRLEHQLQFPLLADLHQHVFVIVQQFANHLVQAGMATQRNQQLYWQKKEHWFADGVQKKRAIQAKEKD</sequence>
<evidence type="ECO:0000313" key="3">
    <source>
        <dbReference type="EMBL" id="USS90879.1"/>
    </source>
</evidence>
<gene>
    <name evidence="3" type="ORF">M3M37_01345</name>
</gene>
<evidence type="ECO:0000259" key="2">
    <source>
        <dbReference type="Pfam" id="PF25164"/>
    </source>
</evidence>
<dbReference type="Pfam" id="PF25164">
    <property type="entry name" value="CoiA_N"/>
    <property type="match status" value="1"/>
</dbReference>
<dbReference type="Proteomes" id="UP001056164">
    <property type="component" value="Chromosome"/>
</dbReference>
<reference evidence="3" key="1">
    <citation type="submission" date="2022-05" db="EMBL/GenBank/DDBJ databases">
        <authorList>
            <person name="Oliphant S.A."/>
            <person name="Watson-Haigh N.S."/>
            <person name="Sumby K.M."/>
            <person name="Gardner J.M."/>
            <person name="Jiranek V."/>
        </authorList>
    </citation>
    <scope>NUCLEOTIDE SEQUENCE</scope>
    <source>
        <strain evidence="3">KI4_A6</strain>
    </source>
</reference>
<dbReference type="EMBL" id="CP097121">
    <property type="protein sequence ID" value="USS90879.1"/>
    <property type="molecule type" value="Genomic_DNA"/>
</dbReference>
<dbReference type="Pfam" id="PF06054">
    <property type="entry name" value="CoiA_nuc"/>
    <property type="match status" value="1"/>
</dbReference>
<organism evidence="3 4">
    <name type="scientific">Fructilactobacillus carniphilus</name>
    <dbReference type="NCBI Taxonomy" id="2940297"/>
    <lineage>
        <taxon>Bacteria</taxon>
        <taxon>Bacillati</taxon>
        <taxon>Bacillota</taxon>
        <taxon>Bacilli</taxon>
        <taxon>Lactobacillales</taxon>
        <taxon>Lactobacillaceae</taxon>
        <taxon>Fructilactobacillus</taxon>
    </lineage>
</organism>
<dbReference type="InterPro" id="IPR057253">
    <property type="entry name" value="CoiA-like_N"/>
</dbReference>
<evidence type="ECO:0000313" key="4">
    <source>
        <dbReference type="Proteomes" id="UP001056164"/>
    </source>
</evidence>
<evidence type="ECO:0008006" key="5">
    <source>
        <dbReference type="Google" id="ProtNLM"/>
    </source>
</evidence>
<proteinExistence type="predicted"/>
<keyword evidence="4" id="KW-1185">Reference proteome</keyword>
<evidence type="ECO:0000259" key="1">
    <source>
        <dbReference type="Pfam" id="PF06054"/>
    </source>
</evidence>
<dbReference type="InterPro" id="IPR010330">
    <property type="entry name" value="CoiA_nuc"/>
</dbReference>
<feature type="domain" description="Competence protein CoiA-like N-terminal" evidence="2">
    <location>
        <begin position="8"/>
        <end position="52"/>
    </location>
</feature>
<feature type="domain" description="Competence protein CoiA nuclease-like" evidence="1">
    <location>
        <begin position="56"/>
        <end position="189"/>
    </location>
</feature>
<name>A0ABY5BWJ9_9LACO</name>
<protein>
    <recommendedName>
        <fullName evidence="5">Competence protein CoiA</fullName>
    </recommendedName>
</protein>
<accession>A0ABY5BWJ9</accession>
<dbReference type="RefSeq" id="WP_252795373.1">
    <property type="nucleotide sequence ID" value="NZ_CP097121.1"/>
</dbReference>